<evidence type="ECO:0000256" key="2">
    <source>
        <dbReference type="ARBA" id="ARBA00007651"/>
    </source>
</evidence>
<dbReference type="AlphaFoldDB" id="A0A834ZFE7"/>
<comment type="caution">
    <text evidence="10">The sequence shown here is derived from an EMBL/GenBank/DDBJ whole genome shotgun (WGS) entry which is preliminary data.</text>
</comment>
<dbReference type="PANTHER" id="PTHR36488">
    <property type="entry name" value="CASP-LIKE PROTEIN 1U1"/>
    <property type="match status" value="1"/>
</dbReference>
<name>A0A834ZFE7_TETSI</name>
<dbReference type="OrthoDB" id="1926504at2759"/>
<dbReference type="EMBL" id="JABCRI010000008">
    <property type="protein sequence ID" value="KAF8401542.1"/>
    <property type="molecule type" value="Genomic_DNA"/>
</dbReference>
<dbReference type="InterPro" id="IPR006702">
    <property type="entry name" value="CASP_dom"/>
</dbReference>
<gene>
    <name evidence="10" type="ORF">HHK36_012484</name>
</gene>
<accession>A0A834ZFE7</accession>
<keyword evidence="4 8" id="KW-1003">Cell membrane</keyword>
<dbReference type="OMA" id="RHIGSSI"/>
<dbReference type="NCBIfam" id="TIGR01569">
    <property type="entry name" value="A_tha_TIGR01569"/>
    <property type="match status" value="1"/>
</dbReference>
<evidence type="ECO:0000256" key="7">
    <source>
        <dbReference type="ARBA" id="ARBA00023136"/>
    </source>
</evidence>
<evidence type="ECO:0000259" key="9">
    <source>
        <dbReference type="Pfam" id="PF04535"/>
    </source>
</evidence>
<keyword evidence="6 8" id="KW-1133">Transmembrane helix</keyword>
<dbReference type="Proteomes" id="UP000655225">
    <property type="component" value="Unassembled WGS sequence"/>
</dbReference>
<comment type="subcellular location">
    <subcellularLocation>
        <location evidence="1 8">Cell membrane</location>
        <topology evidence="1 8">Multi-pass membrane protein</topology>
    </subcellularLocation>
</comment>
<comment type="subunit">
    <text evidence="3 8">Homodimer and heterodimers.</text>
</comment>
<evidence type="ECO:0000256" key="6">
    <source>
        <dbReference type="ARBA" id="ARBA00022989"/>
    </source>
</evidence>
<dbReference type="InterPro" id="IPR044173">
    <property type="entry name" value="CASPL"/>
</dbReference>
<evidence type="ECO:0000256" key="5">
    <source>
        <dbReference type="ARBA" id="ARBA00022692"/>
    </source>
</evidence>
<feature type="transmembrane region" description="Helical" evidence="8">
    <location>
        <begin position="82"/>
        <end position="104"/>
    </location>
</feature>
<feature type="domain" description="Casparian strip membrane protein" evidence="9">
    <location>
        <begin position="32"/>
        <end position="180"/>
    </location>
</feature>
<evidence type="ECO:0000313" key="11">
    <source>
        <dbReference type="Proteomes" id="UP000655225"/>
    </source>
</evidence>
<keyword evidence="11" id="KW-1185">Reference proteome</keyword>
<keyword evidence="7 8" id="KW-0472">Membrane</keyword>
<dbReference type="GO" id="GO:0005886">
    <property type="term" value="C:plasma membrane"/>
    <property type="evidence" value="ECO:0007669"/>
    <property type="project" value="UniProtKB-SubCell"/>
</dbReference>
<comment type="similarity">
    <text evidence="2 8">Belongs to the Casparian strip membrane proteins (CASP) family.</text>
</comment>
<dbReference type="Pfam" id="PF04535">
    <property type="entry name" value="CASP_dom"/>
    <property type="match status" value="1"/>
</dbReference>
<feature type="transmembrane region" description="Helical" evidence="8">
    <location>
        <begin position="35"/>
        <end position="53"/>
    </location>
</feature>
<feature type="transmembrane region" description="Helical" evidence="8">
    <location>
        <begin position="116"/>
        <end position="145"/>
    </location>
</feature>
<feature type="transmembrane region" description="Helical" evidence="8">
    <location>
        <begin position="165"/>
        <end position="187"/>
    </location>
</feature>
<evidence type="ECO:0000256" key="1">
    <source>
        <dbReference type="ARBA" id="ARBA00004651"/>
    </source>
</evidence>
<proteinExistence type="inferred from homology"/>
<organism evidence="10 11">
    <name type="scientific">Tetracentron sinense</name>
    <name type="common">Spur-leaf</name>
    <dbReference type="NCBI Taxonomy" id="13715"/>
    <lineage>
        <taxon>Eukaryota</taxon>
        <taxon>Viridiplantae</taxon>
        <taxon>Streptophyta</taxon>
        <taxon>Embryophyta</taxon>
        <taxon>Tracheophyta</taxon>
        <taxon>Spermatophyta</taxon>
        <taxon>Magnoliopsida</taxon>
        <taxon>Trochodendrales</taxon>
        <taxon>Trochodendraceae</taxon>
        <taxon>Tetracentron</taxon>
    </lineage>
</organism>
<protein>
    <recommendedName>
        <fullName evidence="8">CASP-like protein</fullName>
    </recommendedName>
</protein>
<evidence type="ECO:0000256" key="8">
    <source>
        <dbReference type="RuleBase" id="RU361233"/>
    </source>
</evidence>
<reference evidence="10 11" key="1">
    <citation type="submission" date="2020-04" db="EMBL/GenBank/DDBJ databases">
        <title>Plant Genome Project.</title>
        <authorList>
            <person name="Zhang R.-G."/>
        </authorList>
    </citation>
    <scope>NUCLEOTIDE SEQUENCE [LARGE SCALE GENOMIC DNA]</scope>
    <source>
        <strain evidence="10">YNK0</strain>
        <tissue evidence="10">Leaf</tissue>
    </source>
</reference>
<sequence length="197" mass="21124">MASTDKPTHDSGKLAPESHVSHDAPPVYKLFVLDLSLRLLLFASTLAAVLVMVTSKQTKLIPVALFPTGVPLAAKFNHSPAFIYFVAALSVACLYSIITTLGSILAKSKRCSSKLLFHFALIDVLMLAIVASAAGTAGAVAYIGLKGNSHVGWQKVCNTYDKFCRHIGISVAVSLFASVLLVLLVLLSTYSLHRRIR</sequence>
<evidence type="ECO:0000256" key="4">
    <source>
        <dbReference type="ARBA" id="ARBA00022475"/>
    </source>
</evidence>
<evidence type="ECO:0000256" key="3">
    <source>
        <dbReference type="ARBA" id="ARBA00011489"/>
    </source>
</evidence>
<dbReference type="PANTHER" id="PTHR36488:SF8">
    <property type="entry name" value="CASP-LIKE PROTEIN 1U1"/>
    <property type="match status" value="1"/>
</dbReference>
<dbReference type="InterPro" id="IPR006459">
    <property type="entry name" value="CASP/CASPL"/>
</dbReference>
<keyword evidence="5 8" id="KW-0812">Transmembrane</keyword>
<evidence type="ECO:0000313" key="10">
    <source>
        <dbReference type="EMBL" id="KAF8401542.1"/>
    </source>
</evidence>